<evidence type="ECO:0000313" key="2">
    <source>
        <dbReference type="Proteomes" id="UP000824010"/>
    </source>
</evidence>
<gene>
    <name evidence="1" type="ORF">KSS90_23930</name>
</gene>
<proteinExistence type="predicted"/>
<name>A0ABX8NJZ4_9PSED</name>
<evidence type="ECO:0000313" key="1">
    <source>
        <dbReference type="EMBL" id="QXH56336.1"/>
    </source>
</evidence>
<accession>A0ABX8NJZ4</accession>
<dbReference type="RefSeq" id="WP_217867533.1">
    <property type="nucleotide sequence ID" value="NZ_CP077077.1"/>
</dbReference>
<protein>
    <submittedName>
        <fullName evidence="1">Uncharacterized protein</fullName>
    </submittedName>
</protein>
<reference evidence="1 2" key="1">
    <citation type="journal article" date="2021" name="Microorganisms">
        <title>The Ever-Expanding Pseudomonas Genus: Description of 43 New Species and Partition of the Pseudomonas putida Group.</title>
        <authorList>
            <person name="Girard L."/>
            <person name="Lood C."/>
            <person name="Hofte M."/>
            <person name="Vandamme P."/>
            <person name="Rokni-Zadeh H."/>
            <person name="van Noort V."/>
            <person name="Lavigne R."/>
            <person name="De Mot R."/>
        </authorList>
    </citation>
    <scope>NUCLEOTIDE SEQUENCE [LARGE SCALE GENOMIC DNA]</scope>
    <source>
        <strain evidence="1 2">COW77</strain>
    </source>
</reference>
<keyword evidence="2" id="KW-1185">Reference proteome</keyword>
<dbReference type="Proteomes" id="UP000824010">
    <property type="component" value="Chromosome"/>
</dbReference>
<organism evidence="1 2">
    <name type="scientific">Pseudomonas maumuensis</name>
    <dbReference type="NCBI Taxonomy" id="2842354"/>
    <lineage>
        <taxon>Bacteria</taxon>
        <taxon>Pseudomonadati</taxon>
        <taxon>Pseudomonadota</taxon>
        <taxon>Gammaproteobacteria</taxon>
        <taxon>Pseudomonadales</taxon>
        <taxon>Pseudomonadaceae</taxon>
        <taxon>Pseudomonas</taxon>
    </lineage>
</organism>
<sequence length="362" mass="40102">MRELFTLLPGNAEKDAQISAGVVEESWGINVDLSSGIPSELSFCLPGKGEIRLSALRSEKYDVDGFKAHGWVGDASIGLNTKRPMDPLTWASLVSDGKKLVGRIHVDEQLYHIEPRGEGKHVLVKLDESKLPQDGGVMGEELKDDGVVLKASGITTINLLFVTTENSRVKHPEYKLHLLQALQDANQYFINSQVEICYQPKAFYDANYNEGGRGATELVRALRQGDVEGVVEKREKEQAHLVSMLIAADDKCGVSFLQARKENAFSVVGCFGALATHLALNIGVRTGWNEDAPIFDPPYARGYKHSSPEFHTIMVDWRDAIPYFSNPSVKYKGVPVGIVEKFDAARFLNERRGYIASFYPSK</sequence>
<dbReference type="EMBL" id="CP077077">
    <property type="protein sequence ID" value="QXH56336.1"/>
    <property type="molecule type" value="Genomic_DNA"/>
</dbReference>